<organism evidence="1 2">
    <name type="scientific">Glonium stellatum</name>
    <dbReference type="NCBI Taxonomy" id="574774"/>
    <lineage>
        <taxon>Eukaryota</taxon>
        <taxon>Fungi</taxon>
        <taxon>Dikarya</taxon>
        <taxon>Ascomycota</taxon>
        <taxon>Pezizomycotina</taxon>
        <taxon>Dothideomycetes</taxon>
        <taxon>Pleosporomycetidae</taxon>
        <taxon>Gloniales</taxon>
        <taxon>Gloniaceae</taxon>
        <taxon>Glonium</taxon>
    </lineage>
</organism>
<name>A0A8E2EW72_9PEZI</name>
<dbReference type="EMBL" id="KV750284">
    <property type="protein sequence ID" value="OCL05458.1"/>
    <property type="molecule type" value="Genomic_DNA"/>
</dbReference>
<protein>
    <submittedName>
        <fullName evidence="1">Uncharacterized protein</fullName>
    </submittedName>
</protein>
<reference evidence="1 2" key="1">
    <citation type="journal article" date="2016" name="Nat. Commun.">
        <title>Ectomycorrhizal ecology is imprinted in the genome of the dominant symbiotic fungus Cenococcum geophilum.</title>
        <authorList>
            <consortium name="DOE Joint Genome Institute"/>
            <person name="Peter M."/>
            <person name="Kohler A."/>
            <person name="Ohm R.A."/>
            <person name="Kuo A."/>
            <person name="Krutzmann J."/>
            <person name="Morin E."/>
            <person name="Arend M."/>
            <person name="Barry K.W."/>
            <person name="Binder M."/>
            <person name="Choi C."/>
            <person name="Clum A."/>
            <person name="Copeland A."/>
            <person name="Grisel N."/>
            <person name="Haridas S."/>
            <person name="Kipfer T."/>
            <person name="LaButti K."/>
            <person name="Lindquist E."/>
            <person name="Lipzen A."/>
            <person name="Maire R."/>
            <person name="Meier B."/>
            <person name="Mihaltcheva S."/>
            <person name="Molinier V."/>
            <person name="Murat C."/>
            <person name="Poggeler S."/>
            <person name="Quandt C.A."/>
            <person name="Sperisen C."/>
            <person name="Tritt A."/>
            <person name="Tisserant E."/>
            <person name="Crous P.W."/>
            <person name="Henrissat B."/>
            <person name="Nehls U."/>
            <person name="Egli S."/>
            <person name="Spatafora J.W."/>
            <person name="Grigoriev I.V."/>
            <person name="Martin F.M."/>
        </authorList>
    </citation>
    <scope>NUCLEOTIDE SEQUENCE [LARGE SCALE GENOMIC DNA]</scope>
    <source>
        <strain evidence="1 2">CBS 207.34</strain>
    </source>
</reference>
<keyword evidence="2" id="KW-1185">Reference proteome</keyword>
<dbReference type="PROSITE" id="PS51257">
    <property type="entry name" value="PROKAR_LIPOPROTEIN"/>
    <property type="match status" value="1"/>
</dbReference>
<dbReference type="Proteomes" id="UP000250140">
    <property type="component" value="Unassembled WGS sequence"/>
</dbReference>
<accession>A0A8E2EW72</accession>
<dbReference type="OrthoDB" id="5429421at2759"/>
<dbReference type="AlphaFoldDB" id="A0A8E2EW72"/>
<evidence type="ECO:0000313" key="1">
    <source>
        <dbReference type="EMBL" id="OCL05458.1"/>
    </source>
</evidence>
<evidence type="ECO:0000313" key="2">
    <source>
        <dbReference type="Proteomes" id="UP000250140"/>
    </source>
</evidence>
<gene>
    <name evidence="1" type="ORF">AOQ84DRAFT_224854</name>
</gene>
<proteinExistence type="predicted"/>
<sequence>MTKDNVWSSGMQFPLAISLGCGQYIILREHPSSLPIVQRTPGEFYKSGEKAVPSAQSLERSQVHRHSLVHRKLDFPSAGMLRQHMTEIADSTIARGANIIPNQSKLDIRLWQIDNSGRSQAAYELTKLPNWASISPSAVTVQLSNTLTDRVKIVVNKAAKPYYDMFEPDSEKLPAVIQRDLRALKKLSITTIKRPFKLGQNGSDGYDIAEHGISHGQ</sequence>